<dbReference type="AlphaFoldDB" id="A0AAD5URV8"/>
<organism evidence="2 3">
    <name type="scientific">Boothiomyces macroporosus</name>
    <dbReference type="NCBI Taxonomy" id="261099"/>
    <lineage>
        <taxon>Eukaryota</taxon>
        <taxon>Fungi</taxon>
        <taxon>Fungi incertae sedis</taxon>
        <taxon>Chytridiomycota</taxon>
        <taxon>Chytridiomycota incertae sedis</taxon>
        <taxon>Chytridiomycetes</taxon>
        <taxon>Rhizophydiales</taxon>
        <taxon>Terramycetaceae</taxon>
        <taxon>Boothiomyces</taxon>
    </lineage>
</organism>
<gene>
    <name evidence="2" type="ORF">HK103_003826</name>
</gene>
<feature type="compositionally biased region" description="Basic residues" evidence="1">
    <location>
        <begin position="405"/>
        <end position="416"/>
    </location>
</feature>
<evidence type="ECO:0000313" key="3">
    <source>
        <dbReference type="Proteomes" id="UP001210925"/>
    </source>
</evidence>
<dbReference type="EMBL" id="JADGKB010000003">
    <property type="protein sequence ID" value="KAJ3261983.1"/>
    <property type="molecule type" value="Genomic_DNA"/>
</dbReference>
<dbReference type="Proteomes" id="UP001210925">
    <property type="component" value="Unassembled WGS sequence"/>
</dbReference>
<evidence type="ECO:0000313" key="2">
    <source>
        <dbReference type="EMBL" id="KAJ3261983.1"/>
    </source>
</evidence>
<name>A0AAD5URV8_9FUNG</name>
<dbReference type="InterPro" id="IPR011989">
    <property type="entry name" value="ARM-like"/>
</dbReference>
<dbReference type="InterPro" id="IPR016024">
    <property type="entry name" value="ARM-type_fold"/>
</dbReference>
<dbReference type="Gene3D" id="1.25.10.10">
    <property type="entry name" value="Leucine-rich Repeat Variant"/>
    <property type="match status" value="1"/>
</dbReference>
<keyword evidence="3" id="KW-1185">Reference proteome</keyword>
<dbReference type="SUPFAM" id="SSF48371">
    <property type="entry name" value="ARM repeat"/>
    <property type="match status" value="1"/>
</dbReference>
<protein>
    <submittedName>
        <fullName evidence="2">Uncharacterized protein</fullName>
    </submittedName>
</protein>
<feature type="region of interest" description="Disordered" evidence="1">
    <location>
        <begin position="354"/>
        <end position="418"/>
    </location>
</feature>
<comment type="caution">
    <text evidence="2">The sequence shown here is derived from an EMBL/GenBank/DDBJ whole genome shotgun (WGS) entry which is preliminary data.</text>
</comment>
<sequence>MNVLYKLLHLTQNFHLNPILYNLQHYSKLSVSDLKVCLEILSFSTSENVLQLILKQLLSILEEEEDNESIKVVREGSLNAIMLLTGKIKNSNLLLDSLKLLEYSIIDVLKLSELQTDSLAKVLSLGLGIADTDDIRLFIVRLILKYTTSELFANEFMKSCNQQSIASIIDTRNVPLRKTSIQTVQKLLDSSYRRELVSHNLVSILMKSFGHYCYGETSVEWLLLFSKFTAKEELAREFVRRGGLRVLLSMLKIKHLNITFQSILMLNNLAKFGLIQSKDFSKSSRQQLINFLVSVCAKESKDIQATKPSVEGTIKEKGLNILETKPKKTSMTPLVTTNIVREILREESYSSSSESLPTLAKQSAFAEPNKTEKQSESAINLQSAKPVEEGILAKTELSKPDKKQTKAKLKSAKKSKPPIPLKKLSEMAKSSMSLKQSMFSLNNKLSEMSVHHLGLEEENFETSDPKIQIDEELQSLIISLIGSMNSENLMSRIDAIQQLQRILSSSGNSKLKKDISVSLCKILCEHLAVRLNEDIRVAIQTCKMLFYLSGKAPMQQVLMECGIIRKLVEIIGGYNLICIEHAIWALIPYCNSARRAKELSELDAIPKLAVLINSGIENIRVYCQTLLKKIAQYGDAHIYKEMDCALMENPWAVVSKKWIDYSPFSPYSKKDQMKFESYIK</sequence>
<accession>A0AAD5URV8</accession>
<evidence type="ECO:0000256" key="1">
    <source>
        <dbReference type="SAM" id="MobiDB-lite"/>
    </source>
</evidence>
<reference evidence="2" key="1">
    <citation type="submission" date="2020-05" db="EMBL/GenBank/DDBJ databases">
        <title>Phylogenomic resolution of chytrid fungi.</title>
        <authorList>
            <person name="Stajich J.E."/>
            <person name="Amses K."/>
            <person name="Simmons R."/>
            <person name="Seto K."/>
            <person name="Myers J."/>
            <person name="Bonds A."/>
            <person name="Quandt C.A."/>
            <person name="Barry K."/>
            <person name="Liu P."/>
            <person name="Grigoriev I."/>
            <person name="Longcore J.E."/>
            <person name="James T.Y."/>
        </authorList>
    </citation>
    <scope>NUCLEOTIDE SEQUENCE</scope>
    <source>
        <strain evidence="2">PLAUS21</strain>
    </source>
</reference>
<proteinExistence type="predicted"/>